<dbReference type="EMBL" id="JAAIKE010000002">
    <property type="protein sequence ID" value="NEX46415.1"/>
    <property type="molecule type" value="Genomic_DNA"/>
</dbReference>
<dbReference type="PANTHER" id="PTHR43531">
    <property type="entry name" value="PROTEIN ICFG"/>
    <property type="match status" value="1"/>
</dbReference>
<evidence type="ECO:0000259" key="6">
    <source>
        <dbReference type="PROSITE" id="PS50111"/>
    </source>
</evidence>
<dbReference type="GO" id="GO:0016020">
    <property type="term" value="C:membrane"/>
    <property type="evidence" value="ECO:0007669"/>
    <property type="project" value="InterPro"/>
</dbReference>
<dbReference type="InterPro" id="IPR004090">
    <property type="entry name" value="Chemotax_Me-accpt_rcpt"/>
</dbReference>
<dbReference type="InterPro" id="IPR004089">
    <property type="entry name" value="MCPsignal_dom"/>
</dbReference>
<keyword evidence="1" id="KW-0145">Chemotaxis</keyword>
<evidence type="ECO:0000313" key="8">
    <source>
        <dbReference type="Proteomes" id="UP000481421"/>
    </source>
</evidence>
<dbReference type="InterPro" id="IPR051310">
    <property type="entry name" value="MCP_chemotaxis"/>
</dbReference>
<dbReference type="Proteomes" id="UP000481421">
    <property type="component" value="Unassembled WGS sequence"/>
</dbReference>
<dbReference type="PROSITE" id="PS50111">
    <property type="entry name" value="CHEMOTAXIS_TRANSDUC_2"/>
    <property type="match status" value="1"/>
</dbReference>
<evidence type="ECO:0000256" key="4">
    <source>
        <dbReference type="SAM" id="Coils"/>
    </source>
</evidence>
<reference evidence="7 8" key="1">
    <citation type="submission" date="2020-02" db="EMBL/GenBank/DDBJ databases">
        <title>Rhodobacter algicola sp. nov., isolated from microalga culture.</title>
        <authorList>
            <person name="Park C.-Y."/>
        </authorList>
    </citation>
    <scope>NUCLEOTIDE SEQUENCE [LARGE SCALE GENOMIC DNA]</scope>
    <source>
        <strain evidence="7 8">ETT8</strain>
    </source>
</reference>
<protein>
    <recommendedName>
        <fullName evidence="6">Methyl-accepting transducer domain-containing protein</fullName>
    </recommendedName>
</protein>
<feature type="coiled-coil region" evidence="4">
    <location>
        <begin position="175"/>
        <end position="213"/>
    </location>
</feature>
<evidence type="ECO:0000256" key="3">
    <source>
        <dbReference type="PROSITE-ProRule" id="PRU00284"/>
    </source>
</evidence>
<gene>
    <name evidence="7" type="ORF">G3572_09360</name>
</gene>
<keyword evidence="5" id="KW-1133">Transmembrane helix</keyword>
<organism evidence="7 8">
    <name type="scientific">Pseudotabrizicola algicola</name>
    <dbReference type="NCBI Taxonomy" id="2709381"/>
    <lineage>
        <taxon>Bacteria</taxon>
        <taxon>Pseudomonadati</taxon>
        <taxon>Pseudomonadota</taxon>
        <taxon>Alphaproteobacteria</taxon>
        <taxon>Rhodobacterales</taxon>
        <taxon>Paracoccaceae</taxon>
        <taxon>Pseudotabrizicola</taxon>
    </lineage>
</organism>
<dbReference type="GO" id="GO:0007165">
    <property type="term" value="P:signal transduction"/>
    <property type="evidence" value="ECO:0007669"/>
    <property type="project" value="UniProtKB-KW"/>
</dbReference>
<evidence type="ECO:0000313" key="7">
    <source>
        <dbReference type="EMBL" id="NEX46415.1"/>
    </source>
</evidence>
<feature type="transmembrane region" description="Helical" evidence="5">
    <location>
        <begin position="90"/>
        <end position="106"/>
    </location>
</feature>
<feature type="domain" description="Methyl-accepting transducer" evidence="6">
    <location>
        <begin position="171"/>
        <end position="397"/>
    </location>
</feature>
<dbReference type="GO" id="GO:0004888">
    <property type="term" value="F:transmembrane signaling receptor activity"/>
    <property type="evidence" value="ECO:0007669"/>
    <property type="project" value="InterPro"/>
</dbReference>
<comment type="caution">
    <text evidence="7">The sequence shown here is derived from an EMBL/GenBank/DDBJ whole genome shotgun (WGS) entry which is preliminary data.</text>
</comment>
<name>A0A6B3RR05_9RHOB</name>
<dbReference type="PRINTS" id="PR00260">
    <property type="entry name" value="CHEMTRNSDUCR"/>
</dbReference>
<comment type="similarity">
    <text evidence="2">Belongs to the methyl-accepting chemotaxis (MCP) protein family.</text>
</comment>
<keyword evidence="5" id="KW-0472">Membrane</keyword>
<evidence type="ECO:0000256" key="1">
    <source>
        <dbReference type="ARBA" id="ARBA00022500"/>
    </source>
</evidence>
<keyword evidence="5" id="KW-0812">Transmembrane</keyword>
<evidence type="ECO:0000256" key="5">
    <source>
        <dbReference type="SAM" id="Phobius"/>
    </source>
</evidence>
<dbReference type="Gene3D" id="1.10.287.950">
    <property type="entry name" value="Methyl-accepting chemotaxis protein"/>
    <property type="match status" value="1"/>
</dbReference>
<proteinExistence type="inferred from homology"/>
<dbReference type="PANTHER" id="PTHR43531:SF11">
    <property type="entry name" value="METHYL-ACCEPTING CHEMOTAXIS PROTEIN 3"/>
    <property type="match status" value="1"/>
</dbReference>
<evidence type="ECO:0000256" key="2">
    <source>
        <dbReference type="ARBA" id="ARBA00029447"/>
    </source>
</evidence>
<dbReference type="AlphaFoldDB" id="A0A6B3RR05"/>
<dbReference type="Pfam" id="PF00015">
    <property type="entry name" value="MCPsignal"/>
    <property type="match status" value="1"/>
</dbReference>
<accession>A0A6B3RR05</accession>
<sequence>MTDQTRHAHTADGTRLARIASLAVSPVPPVTAALMGAPVLPILLPSLMFGAMALVAIRLDAKVRPLALTVAMVGICMMFTAAFAGHAWQIDAHMAFFAALAVVATMDSIPAMVLAVVLTAAHHLALGYLLPALVYPSSSPGENLMRTVMHAVIVLAEAGVLCLAILGRSRAKSVIQKGRDELAETVAEAQEARNLAEQARERAVEAADRIRSEGRHVLAAVEEVAQAARAAATHAQNSGKLVTRARSDADAARDTVAESIKAMGSMREASDSIGQIVELIDEIARRTDLLALNAAVESARAGDAGRGFAVVANEVRKLAQQSADATLQIRNLVTVSACRVRDGAAMVEKAGVSLNRITDGIIDLDQRMQEIFDGAEAQSRGLGEVTVAIARLDGLTEPGPVRKGRPVLAPVQTLREAG</sequence>
<dbReference type="SMART" id="SM00283">
    <property type="entry name" value="MA"/>
    <property type="match status" value="1"/>
</dbReference>
<keyword evidence="3" id="KW-0807">Transducer</keyword>
<dbReference type="RefSeq" id="WP_164611063.1">
    <property type="nucleotide sequence ID" value="NZ_JAAIKE010000002.1"/>
</dbReference>
<feature type="transmembrane region" description="Helical" evidence="5">
    <location>
        <begin position="147"/>
        <end position="167"/>
    </location>
</feature>
<keyword evidence="8" id="KW-1185">Reference proteome</keyword>
<keyword evidence="4" id="KW-0175">Coiled coil</keyword>
<dbReference type="GO" id="GO:0006935">
    <property type="term" value="P:chemotaxis"/>
    <property type="evidence" value="ECO:0007669"/>
    <property type="project" value="UniProtKB-KW"/>
</dbReference>
<dbReference type="SUPFAM" id="SSF58104">
    <property type="entry name" value="Methyl-accepting chemotaxis protein (MCP) signaling domain"/>
    <property type="match status" value="1"/>
</dbReference>
<feature type="transmembrane region" description="Helical" evidence="5">
    <location>
        <begin position="66"/>
        <end position="84"/>
    </location>
</feature>